<reference evidence="1 2" key="1">
    <citation type="submission" date="2023-05" db="EMBL/GenBank/DDBJ databases">
        <title>B98-5 Cell Line De Novo Hybrid Assembly: An Optical Mapping Approach.</title>
        <authorList>
            <person name="Kananen K."/>
            <person name="Auerbach J.A."/>
            <person name="Kautto E."/>
            <person name="Blachly J.S."/>
        </authorList>
    </citation>
    <scope>NUCLEOTIDE SEQUENCE [LARGE SCALE GENOMIC DNA]</scope>
    <source>
        <strain evidence="1">B95-8</strain>
        <tissue evidence="1">Cell line</tissue>
    </source>
</reference>
<accession>A0ABQ9UMX5</accession>
<keyword evidence="2" id="KW-1185">Reference proteome</keyword>
<organism evidence="1 2">
    <name type="scientific">Saguinus oedipus</name>
    <name type="common">Cotton-top tamarin</name>
    <name type="synonym">Oedipomidas oedipus</name>
    <dbReference type="NCBI Taxonomy" id="9490"/>
    <lineage>
        <taxon>Eukaryota</taxon>
        <taxon>Metazoa</taxon>
        <taxon>Chordata</taxon>
        <taxon>Craniata</taxon>
        <taxon>Vertebrata</taxon>
        <taxon>Euteleostomi</taxon>
        <taxon>Mammalia</taxon>
        <taxon>Eutheria</taxon>
        <taxon>Euarchontoglires</taxon>
        <taxon>Primates</taxon>
        <taxon>Haplorrhini</taxon>
        <taxon>Platyrrhini</taxon>
        <taxon>Cebidae</taxon>
        <taxon>Callitrichinae</taxon>
        <taxon>Saguinus</taxon>
    </lineage>
</organism>
<protein>
    <submittedName>
        <fullName evidence="1">Uncharacterized protein</fullName>
    </submittedName>
</protein>
<gene>
    <name evidence="1" type="ORF">P7K49_023840</name>
</gene>
<comment type="caution">
    <text evidence="1">The sequence shown here is derived from an EMBL/GenBank/DDBJ whole genome shotgun (WGS) entry which is preliminary data.</text>
</comment>
<dbReference type="Proteomes" id="UP001266305">
    <property type="component" value="Unassembled WGS sequence"/>
</dbReference>
<evidence type="ECO:0000313" key="1">
    <source>
        <dbReference type="EMBL" id="KAK2098389.1"/>
    </source>
</evidence>
<dbReference type="EMBL" id="JASSZA010000011">
    <property type="protein sequence ID" value="KAK2098389.1"/>
    <property type="molecule type" value="Genomic_DNA"/>
</dbReference>
<evidence type="ECO:0000313" key="2">
    <source>
        <dbReference type="Proteomes" id="UP001266305"/>
    </source>
</evidence>
<proteinExistence type="predicted"/>
<feature type="non-terminal residue" evidence="1">
    <location>
        <position position="1"/>
    </location>
</feature>
<sequence>EPWGQDLLAAAALLRVWLWYLQAWGRLKPSFPDYAAEVSWSLGREWLPFMLEFAAGLSV</sequence>
<name>A0ABQ9UMX5_SAGOE</name>